<evidence type="ECO:0000313" key="2">
    <source>
        <dbReference type="Proteomes" id="UP000430519"/>
    </source>
</evidence>
<comment type="caution">
    <text evidence="1">The sequence shown here is derived from an EMBL/GenBank/DDBJ whole genome shotgun (WGS) entry which is preliminary data.</text>
</comment>
<dbReference type="InterPro" id="IPR010144">
    <property type="entry name" value="CRISPR-assoc_prot_Csd1-typ"/>
</dbReference>
<name>A0A6I4YR88_9DEIO</name>
<sequence>MIRDLVTLAARLPDGTLPPPGYYLFSEKDSVRVEVHLHRDGRLSVRAHTGTDAPHLPLPENGRTSGNNARLIADRAKVVRPGPHALHADYRAQLQRALDGPHLQDPEVRRAVTDLLAAAQDGRLDAALTPVNPGERDWVSFTTTLGGVRQHLVTHPDVQRAWMTLLGEDLSATTPGGAVRHGECASCGQWTALAKRSAVKIALNPAELAPLTSRNQSAFLSGETDPDRASIALCLPCTDTATRTLNWLLRTAPHHQYLHVAHRGGQGDTGSSRTLRAVSWLTGAQGAADLPDLLAFITGPDDQQGGAPPVALPPSAADLQRLWDIPGRRAAPDAVSSLGAQDFHLLLLSPIKGHIIVRSHHTLTLDALVDALRAYQDRVAQPVLGEPGPPRLASQRDMVDAALRQRTGARVSREDPHAGLIRAGLLRHAYLGSPPPQGLLLPALHAFHAALRDPDRGLRARLHLHALACALTLYRSDMDTAATTAGRLLAVIERLQQDSQRRQYGRASDHTVATRTITAAAARPSHVLGQLIPLATRAYLPRARHHQGRFAELSDALLTLGLPERLTPHQQAEFSLGYYAELHALNARRSPTSPAPTEPATQEESA</sequence>
<gene>
    <name evidence="1" type="ORF">GLX28_17945</name>
</gene>
<reference evidence="1 2" key="1">
    <citation type="submission" date="2019-11" db="EMBL/GenBank/DDBJ databases">
        <title>Genome sequence of Deinococcus xianganensis Y35, AI-2 producing algicidal bacterium, isolated from lake water.</title>
        <authorList>
            <person name="Li Y."/>
        </authorList>
    </citation>
    <scope>NUCLEOTIDE SEQUENCE [LARGE SCALE GENOMIC DNA]</scope>
    <source>
        <strain evidence="1 2">Y35</strain>
    </source>
</reference>
<accession>A0A6I4YR88</accession>
<dbReference type="Pfam" id="PF09709">
    <property type="entry name" value="Cas_Csd1"/>
    <property type="match status" value="1"/>
</dbReference>
<keyword evidence="2" id="KW-1185">Reference proteome</keyword>
<protein>
    <recommendedName>
        <fullName evidence="3">Type I-C CRISPR-associated protein Cas8c/Csd1</fullName>
    </recommendedName>
</protein>
<dbReference type="EMBL" id="WVHK01000101">
    <property type="protein sequence ID" value="MXV21507.1"/>
    <property type="molecule type" value="Genomic_DNA"/>
</dbReference>
<dbReference type="Proteomes" id="UP000430519">
    <property type="component" value="Unassembled WGS sequence"/>
</dbReference>
<dbReference type="AlphaFoldDB" id="A0A6I4YR88"/>
<dbReference type="RefSeq" id="WP_160981827.1">
    <property type="nucleotide sequence ID" value="NZ_WVHK01000101.1"/>
</dbReference>
<evidence type="ECO:0008006" key="3">
    <source>
        <dbReference type="Google" id="ProtNLM"/>
    </source>
</evidence>
<organism evidence="1 2">
    <name type="scientific">Deinococcus xianganensis</name>
    <dbReference type="NCBI Taxonomy" id="1507289"/>
    <lineage>
        <taxon>Bacteria</taxon>
        <taxon>Thermotogati</taxon>
        <taxon>Deinococcota</taxon>
        <taxon>Deinococci</taxon>
        <taxon>Deinococcales</taxon>
        <taxon>Deinococcaceae</taxon>
        <taxon>Deinococcus</taxon>
    </lineage>
</organism>
<proteinExistence type="predicted"/>
<evidence type="ECO:0000313" key="1">
    <source>
        <dbReference type="EMBL" id="MXV21507.1"/>
    </source>
</evidence>